<gene>
    <name evidence="2" type="ORF">DI640_09475</name>
</gene>
<evidence type="ECO:0000313" key="3">
    <source>
        <dbReference type="Proteomes" id="UP000249555"/>
    </source>
</evidence>
<comment type="caution">
    <text evidence="2">The sequence shown here is derived from an EMBL/GenBank/DDBJ whole genome shotgun (WGS) entry which is preliminary data.</text>
</comment>
<sequence>MEIIMTDQGLPETECTQAWRAQVRYHQDRAEQEQALARRSRSAAARTAHTVLRDHHLQLAASAEQVAEMPNAQPPQSSALQHTGWLMRESYRDAN</sequence>
<organism evidence="2 3">
    <name type="scientific">Sphingomonas taxi</name>
    <dbReference type="NCBI Taxonomy" id="1549858"/>
    <lineage>
        <taxon>Bacteria</taxon>
        <taxon>Pseudomonadati</taxon>
        <taxon>Pseudomonadota</taxon>
        <taxon>Alphaproteobacteria</taxon>
        <taxon>Sphingomonadales</taxon>
        <taxon>Sphingomonadaceae</taxon>
        <taxon>Sphingomonas</taxon>
    </lineage>
</organism>
<accession>A0A2W5AQI2</accession>
<feature type="region of interest" description="Disordered" evidence="1">
    <location>
        <begin position="67"/>
        <end position="95"/>
    </location>
</feature>
<name>A0A2W5AQI2_9SPHN</name>
<dbReference type="Proteomes" id="UP000249555">
    <property type="component" value="Unassembled WGS sequence"/>
</dbReference>
<evidence type="ECO:0000313" key="2">
    <source>
        <dbReference type="EMBL" id="PZO73285.1"/>
    </source>
</evidence>
<reference evidence="2 3" key="1">
    <citation type="submission" date="2017-08" db="EMBL/GenBank/DDBJ databases">
        <title>Infants hospitalized years apart are colonized by the same room-sourced microbial strains.</title>
        <authorList>
            <person name="Brooks B."/>
            <person name="Olm M.R."/>
            <person name="Firek B.A."/>
            <person name="Baker R."/>
            <person name="Thomas B.C."/>
            <person name="Morowitz M.J."/>
            <person name="Banfield J.F."/>
        </authorList>
    </citation>
    <scope>NUCLEOTIDE SEQUENCE [LARGE SCALE GENOMIC DNA]</scope>
    <source>
        <strain evidence="2">S2_018_000_R3_119</strain>
    </source>
</reference>
<dbReference type="AlphaFoldDB" id="A0A2W5AQI2"/>
<proteinExistence type="predicted"/>
<evidence type="ECO:0000256" key="1">
    <source>
        <dbReference type="SAM" id="MobiDB-lite"/>
    </source>
</evidence>
<dbReference type="EMBL" id="QFMX01000008">
    <property type="protein sequence ID" value="PZO73285.1"/>
    <property type="molecule type" value="Genomic_DNA"/>
</dbReference>
<protein>
    <submittedName>
        <fullName evidence="2">Uncharacterized protein</fullName>
    </submittedName>
</protein>